<dbReference type="KEGG" id="mah:MEALZ_2646"/>
<proteinExistence type="predicted"/>
<dbReference type="InterPro" id="IPR015947">
    <property type="entry name" value="PUA-like_sf"/>
</dbReference>
<dbReference type="PATRIC" id="fig|271065.3.peg.2714"/>
<dbReference type="Proteomes" id="UP000008315">
    <property type="component" value="Chromosome"/>
</dbReference>
<accession>G4SY20</accession>
<dbReference type="CDD" id="cd06552">
    <property type="entry name" value="ASCH_yqfb_like"/>
    <property type="match status" value="1"/>
</dbReference>
<protein>
    <recommendedName>
        <fullName evidence="3">ASCH domain-containing protein</fullName>
    </recommendedName>
</protein>
<sequence length="145" mass="16717">MVSIARLPFLHGRSSVLVYNDRSAILSSFWKLVIMSQYPEKTCSIDRLIRHPKLIETAKSGVKTQQRRDGVYAWPGEVFELDGTAFVVTDLQRERLGDMTDEHAKAEGYPNLESYRALILSMHPGMTWEPEHLVWVHSFKIKQDD</sequence>
<evidence type="ECO:0000313" key="1">
    <source>
        <dbReference type="EMBL" id="CCE24321.1"/>
    </source>
</evidence>
<gene>
    <name evidence="1" type="ordered locus">MEALZ_2646</name>
</gene>
<dbReference type="EMBL" id="FO082060">
    <property type="protein sequence ID" value="CCE24321.1"/>
    <property type="molecule type" value="Genomic_DNA"/>
</dbReference>
<dbReference type="AlphaFoldDB" id="G4SY20"/>
<name>G4SY20_META2</name>
<keyword evidence="2" id="KW-1185">Reference proteome</keyword>
<reference evidence="2" key="1">
    <citation type="journal article" date="2012" name="J. Bacteriol.">
        <title>Genome sequence of the haloalkaliphilic methanotrophic bacterium Methylomicrobium alcaliphilum 20Z.</title>
        <authorList>
            <person name="Vuilleumier S."/>
            <person name="Khmelenina V.N."/>
            <person name="Bringel F."/>
            <person name="Reshetnikov A.S."/>
            <person name="Lajus A."/>
            <person name="Mangenot S."/>
            <person name="Rouy Z."/>
            <person name="Op den Camp H.J."/>
            <person name="Jetten M.S."/>
            <person name="Dispirito A.A."/>
            <person name="Dunfield P."/>
            <person name="Klotz M.G."/>
            <person name="Semrau J.D."/>
            <person name="Stein L.Y."/>
            <person name="Barbe V."/>
            <person name="Medigue C."/>
            <person name="Trotsenko Y.A."/>
            <person name="Kalyuzhnaya M.G."/>
        </authorList>
    </citation>
    <scope>NUCLEOTIDE SEQUENCE [LARGE SCALE GENOMIC DNA]</scope>
    <source>
        <strain evidence="2">DSM 19304 / NCIMB 14124 / VKM B-2133 / 20Z</strain>
    </source>
</reference>
<evidence type="ECO:0008006" key="3">
    <source>
        <dbReference type="Google" id="ProtNLM"/>
    </source>
</evidence>
<dbReference type="HOGENOM" id="CLU_149288_0_0_6"/>
<dbReference type="SUPFAM" id="SSF88697">
    <property type="entry name" value="PUA domain-like"/>
    <property type="match status" value="1"/>
</dbReference>
<evidence type="ECO:0000313" key="2">
    <source>
        <dbReference type="Proteomes" id="UP000008315"/>
    </source>
</evidence>
<organism evidence="1 2">
    <name type="scientific">Methylotuvimicrobium alcaliphilum (strain DSM 19304 / NCIMB 14124 / VKM B-2133 / 20Z)</name>
    <name type="common">Methylomicrobium alcaliphilum</name>
    <dbReference type="NCBI Taxonomy" id="1091494"/>
    <lineage>
        <taxon>Bacteria</taxon>
        <taxon>Pseudomonadati</taxon>
        <taxon>Pseudomonadota</taxon>
        <taxon>Gammaproteobacteria</taxon>
        <taxon>Methylococcales</taxon>
        <taxon>Methylococcaceae</taxon>
        <taxon>Methylotuvimicrobium</taxon>
    </lineage>
</organism>
<dbReference type="STRING" id="1091494.MEALZ_2646"/>